<feature type="chain" id="PRO_5041976887" evidence="2">
    <location>
        <begin position="18"/>
        <end position="208"/>
    </location>
</feature>
<evidence type="ECO:0000256" key="1">
    <source>
        <dbReference type="SAM" id="MobiDB-lite"/>
    </source>
</evidence>
<feature type="region of interest" description="Disordered" evidence="1">
    <location>
        <begin position="28"/>
        <end position="51"/>
    </location>
</feature>
<name>A0AAD6ZGM2_9AGAR</name>
<gene>
    <name evidence="3" type="ORF">DFH08DRAFT_818606</name>
</gene>
<evidence type="ECO:0000313" key="3">
    <source>
        <dbReference type="EMBL" id="KAJ7321240.1"/>
    </source>
</evidence>
<reference evidence="3" key="1">
    <citation type="submission" date="2023-03" db="EMBL/GenBank/DDBJ databases">
        <title>Massive genome expansion in bonnet fungi (Mycena s.s.) driven by repeated elements and novel gene families across ecological guilds.</title>
        <authorList>
            <consortium name="Lawrence Berkeley National Laboratory"/>
            <person name="Harder C.B."/>
            <person name="Miyauchi S."/>
            <person name="Viragh M."/>
            <person name="Kuo A."/>
            <person name="Thoen E."/>
            <person name="Andreopoulos B."/>
            <person name="Lu D."/>
            <person name="Skrede I."/>
            <person name="Drula E."/>
            <person name="Henrissat B."/>
            <person name="Morin E."/>
            <person name="Kohler A."/>
            <person name="Barry K."/>
            <person name="LaButti K."/>
            <person name="Morin E."/>
            <person name="Salamov A."/>
            <person name="Lipzen A."/>
            <person name="Mereny Z."/>
            <person name="Hegedus B."/>
            <person name="Baldrian P."/>
            <person name="Stursova M."/>
            <person name="Weitz H."/>
            <person name="Taylor A."/>
            <person name="Grigoriev I.V."/>
            <person name="Nagy L.G."/>
            <person name="Martin F."/>
            <person name="Kauserud H."/>
        </authorList>
    </citation>
    <scope>NUCLEOTIDE SEQUENCE</scope>
    <source>
        <strain evidence="3">CBHHK002</strain>
    </source>
</reference>
<keyword evidence="4" id="KW-1185">Reference proteome</keyword>
<organism evidence="3 4">
    <name type="scientific">Mycena albidolilacea</name>
    <dbReference type="NCBI Taxonomy" id="1033008"/>
    <lineage>
        <taxon>Eukaryota</taxon>
        <taxon>Fungi</taxon>
        <taxon>Dikarya</taxon>
        <taxon>Basidiomycota</taxon>
        <taxon>Agaricomycotina</taxon>
        <taxon>Agaricomycetes</taxon>
        <taxon>Agaricomycetidae</taxon>
        <taxon>Agaricales</taxon>
        <taxon>Marasmiineae</taxon>
        <taxon>Mycenaceae</taxon>
        <taxon>Mycena</taxon>
    </lineage>
</organism>
<dbReference type="EMBL" id="JARIHO010000051">
    <property type="protein sequence ID" value="KAJ7321240.1"/>
    <property type="molecule type" value="Genomic_DNA"/>
</dbReference>
<dbReference type="Proteomes" id="UP001218218">
    <property type="component" value="Unassembled WGS sequence"/>
</dbReference>
<proteinExistence type="predicted"/>
<protein>
    <submittedName>
        <fullName evidence="3">Uncharacterized protein</fullName>
    </submittedName>
</protein>
<feature type="signal peptide" evidence="2">
    <location>
        <begin position="1"/>
        <end position="17"/>
    </location>
</feature>
<dbReference type="AlphaFoldDB" id="A0AAD6ZGM2"/>
<evidence type="ECO:0000313" key="4">
    <source>
        <dbReference type="Proteomes" id="UP001218218"/>
    </source>
</evidence>
<sequence>MFFLTLVHLAAISLHWQHPHLFSPSHVISSPGTQREMRAEPPPSHSLMANHRSTIPRSHDRIESAPRVRKRPGGREGWIRPVEVQLIGVRREGKGAREWKPGWAMMPAAHAVEFEERQEGMEKTFTSVSKQDDPNTCTRCVADQGKLANAPGTKKARRGWKTVMWGGLFFNDDPMYYYSMHGVVVAWVVAIPRLGIYVADPPRGFDSS</sequence>
<comment type="caution">
    <text evidence="3">The sequence shown here is derived from an EMBL/GenBank/DDBJ whole genome shotgun (WGS) entry which is preliminary data.</text>
</comment>
<evidence type="ECO:0000256" key="2">
    <source>
        <dbReference type="SAM" id="SignalP"/>
    </source>
</evidence>
<accession>A0AAD6ZGM2</accession>
<keyword evidence="2" id="KW-0732">Signal</keyword>